<dbReference type="AlphaFoldDB" id="A0AAW2I543"/>
<accession>A0AAW2I543</accession>
<gene>
    <name evidence="1" type="ORF">PYX00_004601</name>
</gene>
<name>A0AAW2I543_9NEOP</name>
<evidence type="ECO:0000313" key="1">
    <source>
        <dbReference type="EMBL" id="KAL0277247.1"/>
    </source>
</evidence>
<dbReference type="EMBL" id="JARGDH010000002">
    <property type="protein sequence ID" value="KAL0277247.1"/>
    <property type="molecule type" value="Genomic_DNA"/>
</dbReference>
<sequence length="95" mass="10524">MFRLGGSWPIEAICREDFPQLPPWNSIVSLLNVYEISKDLSVIFPGPLEDELQGQWSVGRISSGPESASVFPQLFLRDGSALFLQHFGVDFPGDA</sequence>
<organism evidence="1">
    <name type="scientific">Menopon gallinae</name>
    <name type="common">poultry shaft louse</name>
    <dbReference type="NCBI Taxonomy" id="328185"/>
    <lineage>
        <taxon>Eukaryota</taxon>
        <taxon>Metazoa</taxon>
        <taxon>Ecdysozoa</taxon>
        <taxon>Arthropoda</taxon>
        <taxon>Hexapoda</taxon>
        <taxon>Insecta</taxon>
        <taxon>Pterygota</taxon>
        <taxon>Neoptera</taxon>
        <taxon>Paraneoptera</taxon>
        <taxon>Psocodea</taxon>
        <taxon>Troctomorpha</taxon>
        <taxon>Phthiraptera</taxon>
        <taxon>Amblycera</taxon>
        <taxon>Menoponidae</taxon>
        <taxon>Menopon</taxon>
    </lineage>
</organism>
<proteinExistence type="predicted"/>
<reference evidence="1" key="1">
    <citation type="journal article" date="2024" name="Gigascience">
        <title>Chromosome-level genome of the poultry shaft louse Menopon gallinae provides insight into the host-switching and adaptive evolution of parasitic lice.</title>
        <authorList>
            <person name="Xu Y."/>
            <person name="Ma L."/>
            <person name="Liu S."/>
            <person name="Liang Y."/>
            <person name="Liu Q."/>
            <person name="He Z."/>
            <person name="Tian L."/>
            <person name="Duan Y."/>
            <person name="Cai W."/>
            <person name="Li H."/>
            <person name="Song F."/>
        </authorList>
    </citation>
    <scope>NUCLEOTIDE SEQUENCE</scope>
    <source>
        <strain evidence="1">Cailab_2023a</strain>
    </source>
</reference>
<protein>
    <submittedName>
        <fullName evidence="1">Uncharacterized protein</fullName>
    </submittedName>
</protein>
<comment type="caution">
    <text evidence="1">The sequence shown here is derived from an EMBL/GenBank/DDBJ whole genome shotgun (WGS) entry which is preliminary data.</text>
</comment>